<organism evidence="1">
    <name type="scientific">Cacopsylla melanoneura</name>
    <dbReference type="NCBI Taxonomy" id="428564"/>
    <lineage>
        <taxon>Eukaryota</taxon>
        <taxon>Metazoa</taxon>
        <taxon>Ecdysozoa</taxon>
        <taxon>Arthropoda</taxon>
        <taxon>Hexapoda</taxon>
        <taxon>Insecta</taxon>
        <taxon>Pterygota</taxon>
        <taxon>Neoptera</taxon>
        <taxon>Paraneoptera</taxon>
        <taxon>Hemiptera</taxon>
        <taxon>Sternorrhyncha</taxon>
        <taxon>Psylloidea</taxon>
        <taxon>Psyllidae</taxon>
        <taxon>Psyllinae</taxon>
        <taxon>Cacopsylla</taxon>
    </lineage>
</organism>
<dbReference type="EMBL" id="HBUF01537367">
    <property type="protein sequence ID" value="CAG6753750.1"/>
    <property type="molecule type" value="Transcribed_RNA"/>
</dbReference>
<accession>A0A8D9EJ84</accession>
<name>A0A8D9EJ84_9HEMI</name>
<proteinExistence type="predicted"/>
<protein>
    <submittedName>
        <fullName evidence="1">Uncharacterized protein</fullName>
    </submittedName>
</protein>
<evidence type="ECO:0000313" key="1">
    <source>
        <dbReference type="EMBL" id="CAG6753750.1"/>
    </source>
</evidence>
<dbReference type="AlphaFoldDB" id="A0A8D9EJ84"/>
<reference evidence="1" key="1">
    <citation type="submission" date="2021-05" db="EMBL/GenBank/DDBJ databases">
        <authorList>
            <person name="Alioto T."/>
            <person name="Alioto T."/>
            <person name="Gomez Garrido J."/>
        </authorList>
    </citation>
    <scope>NUCLEOTIDE SEQUENCE</scope>
</reference>
<sequence>MCNVLDISTIIISISSIIGGAFDMSTVINSSPSFKYSGFYCFTHKSQYFSFNCDRTDITVACLNQIRIIWKRSENVILLLRCRNYCDCTGTFSLSFTYFTRT</sequence>